<dbReference type="AlphaFoldDB" id="A0A7J2TK84"/>
<evidence type="ECO:0000256" key="1">
    <source>
        <dbReference type="SAM" id="Phobius"/>
    </source>
</evidence>
<organism evidence="2">
    <name type="scientific">Archaeoglobus fulgidus</name>
    <dbReference type="NCBI Taxonomy" id="2234"/>
    <lineage>
        <taxon>Archaea</taxon>
        <taxon>Methanobacteriati</taxon>
        <taxon>Methanobacteriota</taxon>
        <taxon>Archaeoglobi</taxon>
        <taxon>Archaeoglobales</taxon>
        <taxon>Archaeoglobaceae</taxon>
        <taxon>Archaeoglobus</taxon>
    </lineage>
</organism>
<keyword evidence="1" id="KW-0812">Transmembrane</keyword>
<keyword evidence="1" id="KW-0472">Membrane</keyword>
<dbReference type="EMBL" id="DSLA01000125">
    <property type="protein sequence ID" value="HEH36020.1"/>
    <property type="molecule type" value="Genomic_DNA"/>
</dbReference>
<evidence type="ECO:0000313" key="2">
    <source>
        <dbReference type="EMBL" id="HEH36020.1"/>
    </source>
</evidence>
<dbReference type="NCBIfam" id="NF038038">
    <property type="entry name" value="cytoc_DsrJ"/>
    <property type="match status" value="1"/>
</dbReference>
<dbReference type="InterPro" id="IPR036280">
    <property type="entry name" value="Multihaem_cyt_sf"/>
</dbReference>
<accession>A0A7J2TK84</accession>
<proteinExistence type="predicted"/>
<comment type="caution">
    <text evidence="2">The sequence shown here is derived from an EMBL/GenBank/DDBJ whole genome shotgun (WGS) entry which is preliminary data.</text>
</comment>
<sequence length="132" mass="15515">MYHKKYVIPLIIVFLAFAFSPLIYNAMAKSLGHYPEIEKPKGECVESADWMRSNHMLLLQEWRTKAIRYGAEGGRIYHSFTYGKEFHASTNTCWECHQDKAAFCDRCHEYVGIKPECWDCHWNPNLKIPVKK</sequence>
<keyword evidence="1" id="KW-1133">Transmembrane helix</keyword>
<gene>
    <name evidence="2" type="ORF">ENP88_07815</name>
</gene>
<dbReference type="SUPFAM" id="SSF48695">
    <property type="entry name" value="Multiheme cytochromes"/>
    <property type="match status" value="1"/>
</dbReference>
<reference evidence="2" key="1">
    <citation type="journal article" date="2020" name="mSystems">
        <title>Genome- and Community-Level Interaction Insights into Carbon Utilization and Element Cycling Functions of Hydrothermarchaeota in Hydrothermal Sediment.</title>
        <authorList>
            <person name="Zhou Z."/>
            <person name="Liu Y."/>
            <person name="Xu W."/>
            <person name="Pan J."/>
            <person name="Luo Z.H."/>
            <person name="Li M."/>
        </authorList>
    </citation>
    <scope>NUCLEOTIDE SEQUENCE [LARGE SCALE GENOMIC DNA]</scope>
    <source>
        <strain evidence="2">SpSt-26</strain>
    </source>
</reference>
<protein>
    <submittedName>
        <fullName evidence="2">Sulfur reduction protein DsrJ</fullName>
    </submittedName>
</protein>
<feature type="transmembrane region" description="Helical" evidence="1">
    <location>
        <begin position="6"/>
        <end position="24"/>
    </location>
</feature>
<dbReference type="InterPro" id="IPR047668">
    <property type="entry name" value="DsrJ"/>
</dbReference>
<name>A0A7J2TK84_ARCFL</name>